<evidence type="ECO:0000313" key="2">
    <source>
        <dbReference type="EMBL" id="GEA81391.1"/>
    </source>
</evidence>
<dbReference type="GO" id="GO:0003677">
    <property type="term" value="F:DNA binding"/>
    <property type="evidence" value="ECO:0007669"/>
    <property type="project" value="InterPro"/>
</dbReference>
<dbReference type="AlphaFoldDB" id="A0A4Y3KA87"/>
<feature type="domain" description="HTH cro/C1-type" evidence="1">
    <location>
        <begin position="18"/>
        <end position="77"/>
    </location>
</feature>
<dbReference type="SMART" id="SM00530">
    <property type="entry name" value="HTH_XRE"/>
    <property type="match status" value="1"/>
</dbReference>
<accession>A0A4Y3KA87</accession>
<dbReference type="PROSITE" id="PS50943">
    <property type="entry name" value="HTH_CROC1"/>
    <property type="match status" value="1"/>
</dbReference>
<name>A0A4Y3KA87_CELUD</name>
<dbReference type="CDD" id="cd00093">
    <property type="entry name" value="HTH_XRE"/>
    <property type="match status" value="1"/>
</dbReference>
<dbReference type="Gene3D" id="1.10.260.40">
    <property type="entry name" value="lambda repressor-like DNA-binding domains"/>
    <property type="match status" value="1"/>
</dbReference>
<reference evidence="2 3" key="1">
    <citation type="submission" date="2019-06" db="EMBL/GenBank/DDBJ databases">
        <title>Whole genome shotgun sequence of Cellulomonas uda NBRC 3747.</title>
        <authorList>
            <person name="Hosoyama A."/>
            <person name="Uohara A."/>
            <person name="Ohji S."/>
            <person name="Ichikawa N."/>
        </authorList>
    </citation>
    <scope>NUCLEOTIDE SEQUENCE [LARGE SCALE GENOMIC DNA]</scope>
    <source>
        <strain evidence="2 3">NBRC 3747</strain>
    </source>
</reference>
<dbReference type="RefSeq" id="WP_141320530.1">
    <property type="nucleotide sequence ID" value="NZ_BJLP01000028.1"/>
</dbReference>
<dbReference type="Proteomes" id="UP000315842">
    <property type="component" value="Unassembled WGS sequence"/>
</dbReference>
<dbReference type="EMBL" id="BJLP01000028">
    <property type="protein sequence ID" value="GEA81391.1"/>
    <property type="molecule type" value="Genomic_DNA"/>
</dbReference>
<dbReference type="SUPFAM" id="SSF47413">
    <property type="entry name" value="lambda repressor-like DNA-binding domains"/>
    <property type="match status" value="1"/>
</dbReference>
<protein>
    <recommendedName>
        <fullName evidence="1">HTH cro/C1-type domain-containing protein</fullName>
    </recommendedName>
</protein>
<comment type="caution">
    <text evidence="2">The sequence shown here is derived from an EMBL/GenBank/DDBJ whole genome shotgun (WGS) entry which is preliminary data.</text>
</comment>
<evidence type="ECO:0000259" key="1">
    <source>
        <dbReference type="PROSITE" id="PS50943"/>
    </source>
</evidence>
<organism evidence="2 3">
    <name type="scientific">Cellulomonas uda</name>
    <dbReference type="NCBI Taxonomy" id="1714"/>
    <lineage>
        <taxon>Bacteria</taxon>
        <taxon>Bacillati</taxon>
        <taxon>Actinomycetota</taxon>
        <taxon>Actinomycetes</taxon>
        <taxon>Micrococcales</taxon>
        <taxon>Cellulomonadaceae</taxon>
        <taxon>Cellulomonas</taxon>
    </lineage>
</organism>
<dbReference type="InterPro" id="IPR010982">
    <property type="entry name" value="Lambda_DNA-bd_dom_sf"/>
</dbReference>
<proteinExistence type="predicted"/>
<dbReference type="InterPro" id="IPR001387">
    <property type="entry name" value="Cro/C1-type_HTH"/>
</dbReference>
<gene>
    <name evidence="2" type="ORF">CUD01_18350</name>
</gene>
<dbReference type="Pfam" id="PF01381">
    <property type="entry name" value="HTH_3"/>
    <property type="match status" value="1"/>
</dbReference>
<evidence type="ECO:0000313" key="3">
    <source>
        <dbReference type="Proteomes" id="UP000315842"/>
    </source>
</evidence>
<keyword evidence="3" id="KW-1185">Reference proteome</keyword>
<sequence>MAHSDGSHRFAREVGERVRDLRRARGWSQSDLADALTRLGFPMHQTTLAKLERAQRPTPLEDLYALSQVFGVPVVGLLAKADLTDRPALEERLRDLVEERSFFAGRSDELERERLAMLSALAEIDAKIDALRLEIGGGDGQHQEAP</sequence>